<dbReference type="PANTHER" id="PTHR42792:SF2">
    <property type="entry name" value="FLAGELLIN"/>
    <property type="match status" value="1"/>
</dbReference>
<keyword evidence="3 5" id="KW-0964">Secreted</keyword>
<keyword evidence="10" id="KW-0966">Cell projection</keyword>
<evidence type="ECO:0000256" key="5">
    <source>
        <dbReference type="RuleBase" id="RU362073"/>
    </source>
</evidence>
<dbReference type="SUPFAM" id="SSF64518">
    <property type="entry name" value="Phase 1 flagellin"/>
    <property type="match status" value="1"/>
</dbReference>
<dbReference type="InterPro" id="IPR001492">
    <property type="entry name" value="Flagellin"/>
</dbReference>
<feature type="domain" description="Flagellin N-terminal" evidence="6">
    <location>
        <begin position="5"/>
        <end position="143"/>
    </location>
</feature>
<protein>
    <recommendedName>
        <fullName evidence="5">Flagellin</fullName>
    </recommendedName>
</protein>
<feature type="domain" description="Flagellin C-terminal" evidence="7">
    <location>
        <begin position="417"/>
        <end position="501"/>
    </location>
</feature>
<evidence type="ECO:0000256" key="1">
    <source>
        <dbReference type="ARBA" id="ARBA00002270"/>
    </source>
</evidence>
<dbReference type="NCBIfam" id="NF005953">
    <property type="entry name" value="PRK08026.1"/>
    <property type="match status" value="1"/>
</dbReference>
<dbReference type="GO" id="GO:0009288">
    <property type="term" value="C:bacterial-type flagellum"/>
    <property type="evidence" value="ECO:0007669"/>
    <property type="project" value="UniProtKB-SubCell"/>
</dbReference>
<comment type="subcellular location">
    <subcellularLocation>
        <location evidence="5">Secreted</location>
    </subcellularLocation>
    <subcellularLocation>
        <location evidence="5">Bacterial flagellum</location>
    </subcellularLocation>
</comment>
<dbReference type="Gene3D" id="2.30.220.10">
    <property type="entry name" value="f41 fragment of flagellin, C-terminal domain"/>
    <property type="match status" value="1"/>
</dbReference>
<dbReference type="GO" id="GO:0005198">
    <property type="term" value="F:structural molecule activity"/>
    <property type="evidence" value="ECO:0007669"/>
    <property type="project" value="UniProtKB-UniRule"/>
</dbReference>
<comment type="caution">
    <text evidence="10">The sequence shown here is derived from an EMBL/GenBank/DDBJ whole genome shotgun (WGS) entry which is preliminary data.</text>
</comment>
<evidence type="ECO:0000259" key="9">
    <source>
        <dbReference type="Pfam" id="PF21504"/>
    </source>
</evidence>
<dbReference type="Gene3D" id="6.10.10.10">
    <property type="entry name" value="Flagellar export chaperone, C-terminal domain"/>
    <property type="match status" value="1"/>
</dbReference>
<sequence>MAQVINTNSLSLLTQNNLNKSQSALGTAIERLSSGLRINSAKDDAAGQAIANRFTANIKGLTQASRNANDGISIAQTTEGALNEINNNLQRVRELAVQSANSTNSQSDLDSIQAEITQRLNEIDRVSGQTQFNGVKVLAQDNTLTIQVGANDGETIDIDLKQINSQTLGLDTLNVQKAYDVSATDAMDPKSFTDGTKNLTAPDATAIKAALGNPTATGDSLSATLSFKDGKYYATVAGYTNAADTSKNGKYEVNVDSATGAVTFNAAPTKATVTGDTTVTKVQVNAPVAADAATKKALQDGGVSSADASAATLVKMSYTDKNGKTIEGGYALKAGDKYYAADYDEATGAIKAKTTSYTAADGTTKTAANQLGGVDGKTEVVTIDGKTYNASKAAGHDFKAQPELAEAAAKTTENPLAKIDAALAQVDALRSDLGAVQNRFNSAITNLGNTVNNLSEARSRIEDSDYATEVSNMSRAQILQQAGTSVLAQANQVPQNVLSLLR</sequence>
<dbReference type="InterPro" id="IPR014981">
    <property type="entry name" value="Flagellin_D3"/>
</dbReference>
<reference evidence="10" key="1">
    <citation type="submission" date="2018-07" db="EMBL/GenBank/DDBJ databases">
        <authorList>
            <consortium name="GenomeTrakr network: Whole genome sequencing for foodborne pathogen traceback"/>
        </authorList>
    </citation>
    <scope>NUCLEOTIDE SEQUENCE</scope>
    <source>
        <strain evidence="10">FDN0034</strain>
    </source>
</reference>
<dbReference type="InterPro" id="IPR046358">
    <property type="entry name" value="Flagellin_C"/>
</dbReference>
<dbReference type="Pfam" id="PF08884">
    <property type="entry name" value="Flagellin_D3"/>
    <property type="match status" value="1"/>
</dbReference>
<organism evidence="10">
    <name type="scientific">Salmonella enterica</name>
    <name type="common">Salmonella choleraesuis</name>
    <dbReference type="NCBI Taxonomy" id="28901"/>
    <lineage>
        <taxon>Bacteria</taxon>
        <taxon>Pseudomonadati</taxon>
        <taxon>Pseudomonadota</taxon>
        <taxon>Gammaproteobacteria</taxon>
        <taxon>Enterobacterales</taxon>
        <taxon>Enterobacteriaceae</taxon>
        <taxon>Salmonella</taxon>
    </lineage>
</organism>
<evidence type="ECO:0000256" key="2">
    <source>
        <dbReference type="ARBA" id="ARBA00005709"/>
    </source>
</evidence>
<evidence type="ECO:0000256" key="3">
    <source>
        <dbReference type="ARBA" id="ARBA00022525"/>
    </source>
</evidence>
<dbReference type="Gene3D" id="1.20.1330.10">
    <property type="entry name" value="f41 fragment of flagellin, N-terminal domain"/>
    <property type="match status" value="1"/>
</dbReference>
<dbReference type="Pfam" id="PF21504">
    <property type="entry name" value="FLIC_barrel"/>
    <property type="match status" value="1"/>
</dbReference>
<dbReference type="InterPro" id="IPR001029">
    <property type="entry name" value="Flagellin_N"/>
</dbReference>
<evidence type="ECO:0000256" key="4">
    <source>
        <dbReference type="ARBA" id="ARBA00023143"/>
    </source>
</evidence>
<gene>
    <name evidence="10" type="ORF">S893_05135</name>
</gene>
<dbReference type="PRINTS" id="PR00207">
    <property type="entry name" value="FLAGELLIN"/>
</dbReference>
<feature type="domain" description="Flagellin D3" evidence="8">
    <location>
        <begin position="196"/>
        <end position="283"/>
    </location>
</feature>
<evidence type="ECO:0000259" key="8">
    <source>
        <dbReference type="Pfam" id="PF08884"/>
    </source>
</evidence>
<dbReference type="InterPro" id="IPR042187">
    <property type="entry name" value="Flagellin_C_sub2"/>
</dbReference>
<keyword evidence="10" id="KW-0969">Cilium</keyword>
<accession>A0A5U2CBU7</accession>
<dbReference type="Gene3D" id="2.170.280.10">
    <property type="entry name" value="f41 fragment of flagellin, middle domain"/>
    <property type="match status" value="1"/>
</dbReference>
<comment type="function">
    <text evidence="1 5">Flagellin is the subunit protein which polymerizes to form the filaments of bacterial flagella.</text>
</comment>
<dbReference type="GO" id="GO:0005576">
    <property type="term" value="C:extracellular region"/>
    <property type="evidence" value="ECO:0007669"/>
    <property type="project" value="UniProtKB-SubCell"/>
</dbReference>
<dbReference type="Pfam" id="PF00669">
    <property type="entry name" value="Flagellin_N"/>
    <property type="match status" value="1"/>
</dbReference>
<feature type="domain" description="Flagellin barrel" evidence="9">
    <location>
        <begin position="354"/>
        <end position="397"/>
    </location>
</feature>
<keyword evidence="4 5" id="KW-0975">Bacterial flagellum</keyword>
<dbReference type="EMBL" id="AAGKEV010000002">
    <property type="protein sequence ID" value="EBO9647568.1"/>
    <property type="molecule type" value="Genomic_DNA"/>
</dbReference>
<dbReference type="PANTHER" id="PTHR42792">
    <property type="entry name" value="FLAGELLIN"/>
    <property type="match status" value="1"/>
</dbReference>
<name>A0A5U2CBU7_SALER</name>
<dbReference type="Pfam" id="PF00700">
    <property type="entry name" value="Flagellin_C"/>
    <property type="match status" value="1"/>
</dbReference>
<dbReference type="Gene3D" id="6.10.280.190">
    <property type="match status" value="1"/>
</dbReference>
<evidence type="ECO:0000259" key="6">
    <source>
        <dbReference type="Pfam" id="PF00669"/>
    </source>
</evidence>
<evidence type="ECO:0000313" key="10">
    <source>
        <dbReference type="EMBL" id="EBO9647568.1"/>
    </source>
</evidence>
<dbReference type="AlphaFoldDB" id="A0A5U2CBU7"/>
<dbReference type="InterPro" id="IPR049365">
    <property type="entry name" value="FLIC_barrel"/>
</dbReference>
<proteinExistence type="inferred from homology"/>
<evidence type="ECO:0000259" key="7">
    <source>
        <dbReference type="Pfam" id="PF00700"/>
    </source>
</evidence>
<comment type="similarity">
    <text evidence="2 5">Belongs to the bacterial flagellin family.</text>
</comment>
<keyword evidence="10" id="KW-0282">Flagellum</keyword>